<accession>A0A8S5QVV2</accession>
<evidence type="ECO:0000313" key="1">
    <source>
        <dbReference type="EMBL" id="DAE22780.1"/>
    </source>
</evidence>
<name>A0A8S5QVV2_9CAUD</name>
<proteinExistence type="predicted"/>
<reference evidence="1" key="1">
    <citation type="journal article" date="2021" name="Proc. Natl. Acad. Sci. U.S.A.">
        <title>A Catalog of Tens of Thousands of Viruses from Human Metagenomes Reveals Hidden Associations with Chronic Diseases.</title>
        <authorList>
            <person name="Tisza M.J."/>
            <person name="Buck C.B."/>
        </authorList>
    </citation>
    <scope>NUCLEOTIDE SEQUENCE</scope>
    <source>
        <strain evidence="1">Ct2hZ16</strain>
    </source>
</reference>
<protein>
    <submittedName>
        <fullName evidence="1">Uncharacterized protein</fullName>
    </submittedName>
</protein>
<dbReference type="EMBL" id="BK015739">
    <property type="protein sequence ID" value="DAE22780.1"/>
    <property type="molecule type" value="Genomic_DNA"/>
</dbReference>
<sequence>MATKEIIEIKRPEIVDVNLRIIGDSPLIMHRWSDKAKRMMLEKQMGKKLNKKENKNPVEDFICSMYWMTDRPTEFTEAAFEEAIRNGARFGFPVTAIKQAAISSAYRCGMSKDKVSLQGAFFIKGIGEELLEEVKYDEAPVMREDMVRVGMGTADIRFRGQFNRWHMDLTISYNKAGAYSLKDIVSLISLGGYNCGIGEWRPEKGGQNGMYHVECQ</sequence>
<organism evidence="1">
    <name type="scientific">Siphoviridae sp. ct2hZ16</name>
    <dbReference type="NCBI Taxonomy" id="2826276"/>
    <lineage>
        <taxon>Viruses</taxon>
        <taxon>Duplodnaviria</taxon>
        <taxon>Heunggongvirae</taxon>
        <taxon>Uroviricota</taxon>
        <taxon>Caudoviricetes</taxon>
    </lineage>
</organism>